<feature type="compositionally biased region" description="Basic and acidic residues" evidence="1">
    <location>
        <begin position="204"/>
        <end position="261"/>
    </location>
</feature>
<evidence type="ECO:0000313" key="2">
    <source>
        <dbReference type="EMBL" id="KAK2947178.1"/>
    </source>
</evidence>
<feature type="compositionally biased region" description="Basic and acidic residues" evidence="1">
    <location>
        <begin position="153"/>
        <end position="192"/>
    </location>
</feature>
<feature type="compositionally biased region" description="Basic and acidic residues" evidence="1">
    <location>
        <begin position="412"/>
        <end position="423"/>
    </location>
</feature>
<feature type="compositionally biased region" description="Basic and acidic residues" evidence="1">
    <location>
        <begin position="297"/>
        <end position="312"/>
    </location>
</feature>
<keyword evidence="3" id="KW-1185">Reference proteome</keyword>
<comment type="caution">
    <text evidence="2">The sequence shown here is derived from an EMBL/GenBank/DDBJ whole genome shotgun (WGS) entry which is preliminary data.</text>
</comment>
<name>A0ABQ9X6H0_9EUKA</name>
<dbReference type="Proteomes" id="UP001281761">
    <property type="component" value="Unassembled WGS sequence"/>
</dbReference>
<gene>
    <name evidence="2" type="ORF">BLNAU_17883</name>
</gene>
<feature type="region of interest" description="Disordered" evidence="1">
    <location>
        <begin position="87"/>
        <end position="432"/>
    </location>
</feature>
<accession>A0ABQ9X6H0</accession>
<organism evidence="2 3">
    <name type="scientific">Blattamonas nauphoetae</name>
    <dbReference type="NCBI Taxonomy" id="2049346"/>
    <lineage>
        <taxon>Eukaryota</taxon>
        <taxon>Metamonada</taxon>
        <taxon>Preaxostyla</taxon>
        <taxon>Oxymonadida</taxon>
        <taxon>Blattamonas</taxon>
    </lineage>
</organism>
<feature type="compositionally biased region" description="Polar residues" evidence="1">
    <location>
        <begin position="136"/>
        <end position="152"/>
    </location>
</feature>
<feature type="compositionally biased region" description="Basic and acidic residues" evidence="1">
    <location>
        <begin position="87"/>
        <end position="135"/>
    </location>
</feature>
<evidence type="ECO:0000313" key="3">
    <source>
        <dbReference type="Proteomes" id="UP001281761"/>
    </source>
</evidence>
<proteinExistence type="predicted"/>
<protein>
    <submittedName>
        <fullName evidence="2">Uncharacterized protein</fullName>
    </submittedName>
</protein>
<dbReference type="EMBL" id="JARBJD010000208">
    <property type="protein sequence ID" value="KAK2947178.1"/>
    <property type="molecule type" value="Genomic_DNA"/>
</dbReference>
<feature type="compositionally biased region" description="Polar residues" evidence="1">
    <location>
        <begin position="354"/>
        <end position="382"/>
    </location>
</feature>
<evidence type="ECO:0000256" key="1">
    <source>
        <dbReference type="SAM" id="MobiDB-lite"/>
    </source>
</evidence>
<sequence length="432" mass="50067">MLGGAGNGGGGPEEVLELAEEANASLTEFFAQQSVSADSSLVLTLLGMGVAMGECVDALLVMLDERERDRDNVGRGDWQKRNFERSSFEQRRGREGRDDGWEEETNRDQHRFRNREERHAESPPKSRKNFGKDEQISPSPQKRHFPNSTTPRSDFERTPQKSRGGRREIEMERGTPDRWGKERERDGRREVESPGQHSSETESPSERRMERSGRRVEKKEYAEREEKERKRGKWEEDERSREDKGGRDVGRRRNEQIERGRQGSGLKGEWRGSNEWEDSDENRRNKERQRGVIFDQKMADRQDEKKPQESRHSPHKHRHSNSPQDHTPQPSPPRRHDKHDSSQRNTPRHHPQEASRNQRTTPDKTLQNSLLRNSASISTDSVHSLRRKPLNLMANSESDSESTDGGIGIVRGRKDLQRQERQRSSPYAGKHS</sequence>
<feature type="compositionally biased region" description="Basic and acidic residues" evidence="1">
    <location>
        <begin position="281"/>
        <end position="290"/>
    </location>
</feature>
<reference evidence="2 3" key="1">
    <citation type="journal article" date="2022" name="bioRxiv">
        <title>Genomics of Preaxostyla Flagellates Illuminates Evolutionary Transitions and the Path Towards Mitochondrial Loss.</title>
        <authorList>
            <person name="Novak L.V.F."/>
            <person name="Treitli S.C."/>
            <person name="Pyrih J."/>
            <person name="Halakuc P."/>
            <person name="Pipaliya S.V."/>
            <person name="Vacek V."/>
            <person name="Brzon O."/>
            <person name="Soukal P."/>
            <person name="Eme L."/>
            <person name="Dacks J.B."/>
            <person name="Karnkowska A."/>
            <person name="Elias M."/>
            <person name="Hampl V."/>
        </authorList>
    </citation>
    <scope>NUCLEOTIDE SEQUENCE [LARGE SCALE GENOMIC DNA]</scope>
    <source>
        <strain evidence="2">NAU3</strain>
        <tissue evidence="2">Gut</tissue>
    </source>
</reference>